<accession>A0AAE7VNV0</accession>
<evidence type="ECO:0000313" key="2">
    <source>
        <dbReference type="EMBL" id="QXV75708.1"/>
    </source>
</evidence>
<organism evidence="2 3">
    <name type="scientific">Escherichia phage AlexBoehm</name>
    <dbReference type="NCBI Taxonomy" id="2852028"/>
    <lineage>
        <taxon>Viruses</taxon>
        <taxon>Duplodnaviria</taxon>
        <taxon>Heunggongvirae</taxon>
        <taxon>Uroviricota</taxon>
        <taxon>Caudoviricetes</taxon>
        <taxon>Vequintavirinae</taxon>
        <taxon>Vequintavirus</taxon>
        <taxon>Vequintavirus alexboehm</taxon>
    </lineage>
</organism>
<sequence length="29" mass="3126">MIASILTFMGGVAFGFIVCLFIVIMSMRG</sequence>
<dbReference type="EMBL" id="MZ501048">
    <property type="protein sequence ID" value="QXV75708.1"/>
    <property type="molecule type" value="Genomic_DNA"/>
</dbReference>
<dbReference type="Proteomes" id="UP000828238">
    <property type="component" value="Segment"/>
</dbReference>
<gene>
    <name evidence="2" type="ORF">bas56_0157</name>
</gene>
<keyword evidence="1" id="KW-0812">Transmembrane</keyword>
<keyword evidence="1" id="KW-0472">Membrane</keyword>
<reference evidence="3" key="1">
    <citation type="journal article" date="2021" name="PLoS Biol.">
        <title>Systematic exploration of Escherichia coli phage-host interactions with the BASEL phage collection.</title>
        <authorList>
            <person name="Maffei E."/>
            <person name="Shaidullina A."/>
            <person name="Burkolter M."/>
            <person name="Heyer Y."/>
            <person name="Estermann F."/>
            <person name="Druelle V."/>
            <person name="Sauer P."/>
            <person name="Willi L."/>
            <person name="Michaelis S."/>
            <person name="Hilbi H."/>
            <person name="Thaler D.S."/>
            <person name="Harms A."/>
        </authorList>
    </citation>
    <scope>NUCLEOTIDE SEQUENCE [LARGE SCALE GENOMIC DNA]</scope>
    <source>
        <strain evidence="3">Bas56</strain>
    </source>
</reference>
<protein>
    <submittedName>
        <fullName evidence="2">Uncharacterized protein</fullName>
    </submittedName>
</protein>
<evidence type="ECO:0000313" key="3">
    <source>
        <dbReference type="Proteomes" id="UP000828238"/>
    </source>
</evidence>
<name>A0AAE7VNV0_9CAUD</name>
<proteinExistence type="predicted"/>
<evidence type="ECO:0000256" key="1">
    <source>
        <dbReference type="SAM" id="Phobius"/>
    </source>
</evidence>
<feature type="transmembrane region" description="Helical" evidence="1">
    <location>
        <begin position="6"/>
        <end position="27"/>
    </location>
</feature>
<keyword evidence="1" id="KW-1133">Transmembrane helix</keyword>
<keyword evidence="3" id="KW-1185">Reference proteome</keyword>